<feature type="transmembrane region" description="Helical" evidence="17">
    <location>
        <begin position="123"/>
        <end position="143"/>
    </location>
</feature>
<evidence type="ECO:0000256" key="1">
    <source>
        <dbReference type="ARBA" id="ARBA00004141"/>
    </source>
</evidence>
<feature type="transmembrane region" description="Helical" evidence="17">
    <location>
        <begin position="465"/>
        <end position="485"/>
    </location>
</feature>
<dbReference type="PANTHER" id="PTHR31462">
    <property type="entry name" value="ENDOSOMAL/LYSOSOMAL POTASSIUM CHANNEL TMEM175"/>
    <property type="match status" value="1"/>
</dbReference>
<organism evidence="18 19">
    <name type="scientific">Hydra vulgaris</name>
    <name type="common">Hydra</name>
    <name type="synonym">Hydra attenuata</name>
    <dbReference type="NCBI Taxonomy" id="6087"/>
    <lineage>
        <taxon>Eukaryota</taxon>
        <taxon>Metazoa</taxon>
        <taxon>Cnidaria</taxon>
        <taxon>Hydrozoa</taxon>
        <taxon>Hydroidolina</taxon>
        <taxon>Anthoathecata</taxon>
        <taxon>Aplanulata</taxon>
        <taxon>Hydridae</taxon>
        <taxon>Hydra</taxon>
    </lineage>
</organism>
<reference evidence="19" key="1">
    <citation type="submission" date="2025-08" db="UniProtKB">
        <authorList>
            <consortium name="RefSeq"/>
        </authorList>
    </citation>
    <scope>IDENTIFICATION</scope>
</reference>
<comment type="catalytic activity">
    <reaction evidence="12">
        <text>H(+)(in) = H(+)(out)</text>
        <dbReference type="Rhea" id="RHEA:34979"/>
        <dbReference type="ChEBI" id="CHEBI:15378"/>
    </reaction>
</comment>
<dbReference type="PANTHER" id="PTHR31462:SF5">
    <property type="entry name" value="ENDOSOMAL_LYSOSOMAL PROTON CHANNEL TMEM175"/>
    <property type="match status" value="1"/>
</dbReference>
<evidence type="ECO:0000313" key="19">
    <source>
        <dbReference type="RefSeq" id="XP_065671190.1"/>
    </source>
</evidence>
<keyword evidence="7" id="KW-0630">Potassium</keyword>
<keyword evidence="11" id="KW-0407">Ion channel</keyword>
<name>A0ABM4DA11_HYDVU</name>
<evidence type="ECO:0000256" key="10">
    <source>
        <dbReference type="ARBA" id="ARBA00023136"/>
    </source>
</evidence>
<evidence type="ECO:0000256" key="2">
    <source>
        <dbReference type="ARBA" id="ARBA00006920"/>
    </source>
</evidence>
<evidence type="ECO:0000256" key="6">
    <source>
        <dbReference type="ARBA" id="ARBA00022826"/>
    </source>
</evidence>
<comment type="subcellular location">
    <subcellularLocation>
        <location evidence="1">Membrane</location>
        <topology evidence="1">Multi-pass membrane protein</topology>
    </subcellularLocation>
</comment>
<gene>
    <name evidence="19" type="primary">LOC100210114</name>
</gene>
<keyword evidence="9" id="KW-0406">Ion transport</keyword>
<dbReference type="Pfam" id="PF06736">
    <property type="entry name" value="TMEM175"/>
    <property type="match status" value="2"/>
</dbReference>
<evidence type="ECO:0000313" key="18">
    <source>
        <dbReference type="Proteomes" id="UP001652625"/>
    </source>
</evidence>
<evidence type="ECO:0000256" key="9">
    <source>
        <dbReference type="ARBA" id="ARBA00023065"/>
    </source>
</evidence>
<evidence type="ECO:0000256" key="16">
    <source>
        <dbReference type="ARBA" id="ARBA00044317"/>
    </source>
</evidence>
<evidence type="ECO:0000256" key="14">
    <source>
        <dbReference type="ARBA" id="ARBA00034430"/>
    </source>
</evidence>
<evidence type="ECO:0000256" key="15">
    <source>
        <dbReference type="ARBA" id="ARBA00034544"/>
    </source>
</evidence>
<evidence type="ECO:0000256" key="5">
    <source>
        <dbReference type="ARBA" id="ARBA00022692"/>
    </source>
</evidence>
<evidence type="ECO:0000256" key="11">
    <source>
        <dbReference type="ARBA" id="ARBA00023303"/>
    </source>
</evidence>
<feature type="transmembrane region" description="Helical" evidence="17">
    <location>
        <begin position="155"/>
        <end position="179"/>
    </location>
</feature>
<feature type="transmembrane region" description="Helical" evidence="17">
    <location>
        <begin position="360"/>
        <end position="380"/>
    </location>
</feature>
<keyword evidence="18" id="KW-1185">Reference proteome</keyword>
<dbReference type="Proteomes" id="UP001652625">
    <property type="component" value="Chromosome 13"/>
</dbReference>
<evidence type="ECO:0000256" key="8">
    <source>
        <dbReference type="ARBA" id="ARBA00022989"/>
    </source>
</evidence>
<dbReference type="InterPro" id="IPR010617">
    <property type="entry name" value="TMEM175-like"/>
</dbReference>
<feature type="transmembrane region" description="Helical" evidence="17">
    <location>
        <begin position="52"/>
        <end position="71"/>
    </location>
</feature>
<evidence type="ECO:0000256" key="3">
    <source>
        <dbReference type="ARBA" id="ARBA00022448"/>
    </source>
</evidence>
<evidence type="ECO:0000256" key="13">
    <source>
        <dbReference type="ARBA" id="ARBA00030477"/>
    </source>
</evidence>
<feature type="transmembrane region" description="Helical" evidence="17">
    <location>
        <begin position="323"/>
        <end position="339"/>
    </location>
</feature>
<evidence type="ECO:0000256" key="12">
    <source>
        <dbReference type="ARBA" id="ARBA00024169"/>
    </source>
</evidence>
<feature type="transmembrane region" description="Helical" evidence="17">
    <location>
        <begin position="226"/>
        <end position="248"/>
    </location>
</feature>
<feature type="transmembrane region" description="Helical" evidence="17">
    <location>
        <begin position="436"/>
        <end position="459"/>
    </location>
</feature>
<keyword evidence="5 17" id="KW-0812">Transmembrane</keyword>
<evidence type="ECO:0000256" key="4">
    <source>
        <dbReference type="ARBA" id="ARBA00022538"/>
    </source>
</evidence>
<accession>A0ABM4DA11</accession>
<comment type="similarity">
    <text evidence="2">Belongs to the TMEM175 family.</text>
</comment>
<evidence type="ECO:0000256" key="17">
    <source>
        <dbReference type="SAM" id="Phobius"/>
    </source>
</evidence>
<comment type="catalytic activity">
    <reaction evidence="14">
        <text>K(+)(in) = K(+)(out)</text>
        <dbReference type="Rhea" id="RHEA:29463"/>
        <dbReference type="ChEBI" id="CHEBI:29103"/>
    </reaction>
</comment>
<feature type="transmembrane region" description="Helical" evidence="17">
    <location>
        <begin position="199"/>
        <end position="220"/>
    </location>
</feature>
<keyword evidence="3" id="KW-0813">Transport</keyword>
<proteinExistence type="inferred from homology"/>
<keyword evidence="6" id="KW-0631">Potassium channel</keyword>
<feature type="transmembrane region" description="Helical" evidence="17">
    <location>
        <begin position="392"/>
        <end position="415"/>
    </location>
</feature>
<evidence type="ECO:0000256" key="7">
    <source>
        <dbReference type="ARBA" id="ARBA00022958"/>
    </source>
</evidence>
<sequence>MEKELNVKIETFHTNIKTRSKYKHQEINYENHLNETLPIDHHRGDIASTSRLLGYSDTVMATCATFLVLPIRNLKKQVEDQSLLNFLRSNYLEFTEFFYGFLIILTIWENINIRAIVVKRVDDFILALIIFEMLATSVLPFTLELQAHYPDEKVSVLSTCAVLIFLQLIDIGIILYATYSPKLLHIDLKNWTKSELHELCLIMIFKPLISLILLLIAGAFCLVHYSISLVFIALLILMPTIRKLYWFFLRRMKKFERTEKGSFLENFSKGNISKERLENMSDNAIAIIACILIVDITVDNFPPKNDVRKNGLNYKLKHMTPEFLTFLATFCLVSALWYINHAVLHLIETVNSIMLYFQKIFLMFCCLCPLAGNMILRFATKVNNDSVISIRYSAIIVFISSISNFFIFLYGVLTGSKYFYDWASIKHLKKNRRQHFYALAKAVNVPFWSLICILGTLGSTSAAPYVLYVTFLAAFCSFFLSKIILMNHLGEAAAYIKKTIIRRKPVAIERIAESALKS</sequence>
<dbReference type="RefSeq" id="XP_065671190.1">
    <property type="nucleotide sequence ID" value="XM_065815118.1"/>
</dbReference>
<keyword evidence="10 17" id="KW-0472">Membrane</keyword>
<protein>
    <recommendedName>
        <fullName evidence="15">Endosomal/lysosomal proton channel TMEM175</fullName>
    </recommendedName>
    <alternativeName>
        <fullName evidence="16">Potassium channel TMEM175</fullName>
    </alternativeName>
    <alternativeName>
        <fullName evidence="13">Transmembrane protein 175</fullName>
    </alternativeName>
</protein>
<keyword evidence="4" id="KW-0633">Potassium transport</keyword>
<feature type="transmembrane region" description="Helical" evidence="17">
    <location>
        <begin position="91"/>
        <end position="111"/>
    </location>
</feature>
<dbReference type="GeneID" id="100210114"/>
<keyword evidence="8 17" id="KW-1133">Transmembrane helix</keyword>